<feature type="region of interest" description="Disordered" evidence="1">
    <location>
        <begin position="1758"/>
        <end position="1777"/>
    </location>
</feature>
<feature type="compositionally biased region" description="Polar residues" evidence="1">
    <location>
        <begin position="2233"/>
        <end position="2250"/>
    </location>
</feature>
<keyword evidence="4" id="KW-1185">Reference proteome</keyword>
<feature type="region of interest" description="Disordered" evidence="1">
    <location>
        <begin position="1175"/>
        <end position="1194"/>
    </location>
</feature>
<feature type="compositionally biased region" description="Low complexity" evidence="1">
    <location>
        <begin position="1175"/>
        <end position="1193"/>
    </location>
</feature>
<feature type="compositionally biased region" description="Low complexity" evidence="1">
    <location>
        <begin position="642"/>
        <end position="664"/>
    </location>
</feature>
<feature type="compositionally biased region" description="Low complexity" evidence="1">
    <location>
        <begin position="2353"/>
        <end position="2393"/>
    </location>
</feature>
<feature type="compositionally biased region" description="Gly residues" evidence="1">
    <location>
        <begin position="1929"/>
        <end position="1939"/>
    </location>
</feature>
<dbReference type="OrthoDB" id="3877861at2"/>
<feature type="compositionally biased region" description="Low complexity" evidence="1">
    <location>
        <begin position="1916"/>
        <end position="1928"/>
    </location>
</feature>
<feature type="region of interest" description="Disordered" evidence="1">
    <location>
        <begin position="2198"/>
        <end position="2250"/>
    </location>
</feature>
<protein>
    <recommendedName>
        <fullName evidence="2">Outer membrane channel protein CpnT-like N-terminal domain-containing protein</fullName>
    </recommendedName>
</protein>
<feature type="region of interest" description="Disordered" evidence="1">
    <location>
        <begin position="944"/>
        <end position="963"/>
    </location>
</feature>
<feature type="compositionally biased region" description="Low complexity" evidence="1">
    <location>
        <begin position="2893"/>
        <end position="2906"/>
    </location>
</feature>
<feature type="compositionally biased region" description="Low complexity" evidence="1">
    <location>
        <begin position="919"/>
        <end position="929"/>
    </location>
</feature>
<dbReference type="Pfam" id="PF25547">
    <property type="entry name" value="WXG100_2"/>
    <property type="match status" value="1"/>
</dbReference>
<feature type="compositionally biased region" description="Basic and acidic residues" evidence="1">
    <location>
        <begin position="973"/>
        <end position="993"/>
    </location>
</feature>
<feature type="compositionally biased region" description="Gly residues" evidence="1">
    <location>
        <begin position="766"/>
        <end position="776"/>
    </location>
</feature>
<feature type="compositionally biased region" description="Low complexity" evidence="1">
    <location>
        <begin position="443"/>
        <end position="465"/>
    </location>
</feature>
<feature type="compositionally biased region" description="Basic and acidic residues" evidence="1">
    <location>
        <begin position="881"/>
        <end position="894"/>
    </location>
</feature>
<feature type="compositionally biased region" description="Basic and acidic residues" evidence="1">
    <location>
        <begin position="813"/>
        <end position="853"/>
    </location>
</feature>
<dbReference type="PANTHER" id="PTHR48125">
    <property type="entry name" value="LP07818P1"/>
    <property type="match status" value="1"/>
</dbReference>
<proteinExistence type="predicted"/>
<dbReference type="PANTHER" id="PTHR48125:SF12">
    <property type="entry name" value="AT HOOK TRANSCRIPTION FACTOR FAMILY-RELATED"/>
    <property type="match status" value="1"/>
</dbReference>
<feature type="region of interest" description="Disordered" evidence="1">
    <location>
        <begin position="442"/>
        <end position="933"/>
    </location>
</feature>
<feature type="region of interest" description="Disordered" evidence="1">
    <location>
        <begin position="1916"/>
        <end position="1940"/>
    </location>
</feature>
<feature type="compositionally biased region" description="Pro residues" evidence="1">
    <location>
        <begin position="1761"/>
        <end position="1771"/>
    </location>
</feature>
<feature type="compositionally biased region" description="Polar residues" evidence="1">
    <location>
        <begin position="726"/>
        <end position="735"/>
    </location>
</feature>
<organism evidence="3 4">
    <name type="scientific">Streptomyces cacaoi</name>
    <dbReference type="NCBI Taxonomy" id="1898"/>
    <lineage>
        <taxon>Bacteria</taxon>
        <taxon>Bacillati</taxon>
        <taxon>Actinomycetota</taxon>
        <taxon>Actinomycetes</taxon>
        <taxon>Kitasatosporales</taxon>
        <taxon>Streptomycetaceae</taxon>
        <taxon>Streptomyces</taxon>
    </lineage>
</organism>
<evidence type="ECO:0000259" key="2">
    <source>
        <dbReference type="Pfam" id="PF25547"/>
    </source>
</evidence>
<accession>A0A4Y3QUT8</accession>
<feature type="region of interest" description="Disordered" evidence="1">
    <location>
        <begin position="971"/>
        <end position="1000"/>
    </location>
</feature>
<dbReference type="RefSeq" id="WP_086815134.1">
    <property type="nucleotide sequence ID" value="NZ_BJMM01000006.1"/>
</dbReference>
<feature type="compositionally biased region" description="Low complexity" evidence="1">
    <location>
        <begin position="546"/>
        <end position="565"/>
    </location>
</feature>
<feature type="compositionally biased region" description="Basic and acidic residues" evidence="1">
    <location>
        <begin position="2800"/>
        <end position="2838"/>
    </location>
</feature>
<dbReference type="InterPro" id="IPR057746">
    <property type="entry name" value="CpnT-like_N"/>
</dbReference>
<dbReference type="Proteomes" id="UP000319210">
    <property type="component" value="Unassembled WGS sequence"/>
</dbReference>
<sequence>MSLQISEEGRTAFAVLTGSPFPSGDEDGLRALGRVYADMRRRLEEMPDLAAHVTRAVRERFSMRAADRFEASLAEFTGPGNYLEAGAEAARGLERLALTTATNVEYAKYMAIAQLAEMFAEIALAIATFRYPLIPEIQLNTSLFLQRLLNGLVQHVLASVVISEGVALSMDALIQRIQIDQGTRDEWDKESTKQAALGGLVDGLIAGPTGLLAHAGTDKLLRHFGNSAGDAVAKDVAGQAAAAALPEGVTAGLSSGVRDLVREHSGDLLRPLGGREAGQGLGDEAAHRLSDAFGSVFADALPPLLGTGPARALGRDYGSALARHWGTDGGQEAARAAVREVLEGPAGSRLPQPLRETLEQLPGTLHQGLLGTHDKIVERGAQFLGTTAAYTGQGYLSEGLYNLLFSDQHTFEVSPWSGPANAVAGHATEQLGAAGTRLVSSLTADSSSAGPSPAGDAPDTASSSPETGTPGASLASSPAPFSDSPVGGSAGTPPATVATGPQNGSGQGHMQGASVDNRTVPHTAQQPGTGGSPQPEPALEPEPGDDTAPAEPDAPATAQDAQLAPSSPSSPVPHTDSAPDAATSATGASATTAATAVAGQTAAASGSPSSRSTGPGPGRAAESSPARTGTQPSTEPEPQPNTQPSQTTSQPSPTAQAPQTTAQPVPQPPTQPVTPLASTDTSGADPAPETARPGTASPGPVPSAEQGRSAPESTDAHHPQPGPGTPQLNERQTSGPGPEPIPTATDGPAETGTQRDSAVPRDAGNDTGGGSRGGAGQQPSGSRAPSDSSPGREPEPDPEGSANSADSTGGSGGDRRDDGSGNGDGGDRGGDGGGRRPPAGDDRDASEDDRPATDDEDSDREQEESEREQSDGEETGDAESDAARGTDDASRRASLDVPPQQDAQPGAPEQEARDGAHVPQQPGQQQPQPADGYALGQYGRIERLGDLHLGPGSGAAQAGRATETLRQLTESYLRSRRDAAARRNGQRDERDAEQQPPDPDLVARLALAIQRRLADAHHRDMLDGGLSLQVDDPQLGRLDLLLGVGDVSRARTHDITAEVPQRHGAVVKGEREPVTNRMHGGGDIMTNTRTFSVGTSHGTGATPGGGAGPTVTGTSTATAGQTHLLNTYARPELGVSGRTTWLRTDDVQLTIRTENGRGVGEVRTSLTTVLPTELTTTFPTEPTGPAGPADGAPQRNEQWETWDAQGQHAAQNGFADALLHHFALVQQSHGQGRLRRQLIDRNSLLLAPGTEARGFVDDRLSEEGFLATFRRMLGSDRTGLLLPVLRNGGERYVSEARATVQRVRRLGDAEPVTLSLNTRSWASANHVTGGGGGRQLSLGGTVTPHEVFSLPVTLTLSDSVSHKNTVGYTGGFSRTSGFSGRSVPYLLSTEVSVALHREGDPSRSVEQRVDVVVRVPEELVEDFEARLNEADPARAAQQNAVEEPHQAGQDPQAPEQQQAQPGRQRQPRRQQDDEPAAHRLDEQDDPTAGPGEEAHELQQLAPEQQLGREQPAHEAPQQPDPQEPAGILTRPTGGSFLLAPAGLSGVRDVVGTFLDRGARLLDRRGLLGMGTWAQRDLREFLDARFHAEELLHQTEELFSPQGLSYSYRSGRGAGEKQITLRFRLRGERLPLAEGGAIIPLSRHRVEAGSLQWWPTHWAWSQSDTRHSSAQGITLGPTVSQDAGGVTVTVPEATFGYTRSGSRNQTLTSYGFTHSGLSYSGPLWHETYAARFHLSVSVVDDNRRPFEPEPVPGRVSYLVPADSPPLPEPLPRPAGGTRRVEPVPLANGTLRFPLHSPAVGQQMQLSANDRVMGLHHTDAVRDEALRLLHELGVERSDAAPFVETALSDGQLFALFNRDSHTTVLRHVVSGTLTDRRVHLVVQAMPHRARPAAPGGGQAPRLQRAHFTLDEYLTRRTGTVSTTHSGSAGASVGGSGEGDTAGGALSFGGTRAHGRSSGLVEMLDTHPGAFVQFDLAHTLTTADVTWQINAVTVRGNVLRNWSPTGRGVSFELPGSLTMLRPDDLPEVAPALVSVPPQLTAADPAHRRHDGPPPALPDQPHRAAHPLLPLHSMPMALELDPGQRDAPETVRDSYETREILAEVTRLLERYASGLLSPARGTPAPGALTRSGADLSLDMRVLRILNSALRGPGVAIRMRTDHPGHHHYVHLVVRLLRGEWPGNDAPQPARFSGHRVQGTFSRYEQANQRREATGSSSDTTTRNLSVSVMGPPGDAPTTFTPSVSRARTTSSADNASRIVRRHSALTTQEEDLYPYRLPATLELRLATTAHPSQILNSVLLDVPRRLLRLLEERGGARRLRMWETVLVPRSELLTIPPPGRVPEQQPQARGDAEPQARARAQAEAQQQTEAQQQAERQPQGQGQPQGRGQAPAEAEAQQQRRDWEVPAGLFRDQHALADISDEAGGLLFDGVLDALRRAPGAPSDFGRPGENTVEELRRALDARVLADQLRQNGLTDRDGPFTPYGPELATEGGLLSHTHGRLEIRFRAQRPEEGAGWQKKSAESAHYAYRNNTSSLGDSRSLTISGKLGFKSVDGATHSPAVAAGSTSAQAAEADAGGWSAIRGDSQDVTSYWLRYSPVDLSVDIRLTGWSGSGRTRRMETRFERTVDLPSALQLRFSPEALLSGVGGLEAEALRVESGWYVPVGRADDADGQEGPEAERLREAQRRERVAGFELWHLTSGGGGSVQVRGEPGPLTRQEFLERFVLPGWDPQQAPPEQDLVWETADDDRPGDPLLLRTPTPPHVATALDPHPEPPTPPGENRPGRADAPHNGQEDGPGAGPPEGRPDAEQRDAGQHDAEQHDAEQQNEEQQDRPLEGDEPPRPHPGRPPSGAPEADDPVPDALSGSGGPPAAGPPGNAPATAAPADRGVAGNGAGPASGSSAGSSRWMAALNPTARNATPDDGPEPEQQP</sequence>
<feature type="region of interest" description="Disordered" evidence="1">
    <location>
        <begin position="2739"/>
        <end position="2926"/>
    </location>
</feature>
<feature type="compositionally biased region" description="Low complexity" evidence="1">
    <location>
        <begin position="575"/>
        <end position="620"/>
    </location>
</feature>
<feature type="region of interest" description="Disordered" evidence="1">
    <location>
        <begin position="2039"/>
        <end position="2063"/>
    </location>
</feature>
<evidence type="ECO:0000256" key="1">
    <source>
        <dbReference type="SAM" id="MobiDB-lite"/>
    </source>
</evidence>
<feature type="compositionally biased region" description="Basic and acidic residues" evidence="1">
    <location>
        <begin position="1469"/>
        <end position="1481"/>
    </location>
</feature>
<feature type="region of interest" description="Disordered" evidence="1">
    <location>
        <begin position="2329"/>
        <end position="2396"/>
    </location>
</feature>
<evidence type="ECO:0000313" key="3">
    <source>
        <dbReference type="EMBL" id="GEB49164.1"/>
    </source>
</evidence>
<gene>
    <name evidence="3" type="ORF">SCA03_17150</name>
</gene>
<feature type="region of interest" description="Disordered" evidence="1">
    <location>
        <begin position="1432"/>
        <end position="1533"/>
    </location>
</feature>
<comment type="caution">
    <text evidence="3">The sequence shown here is derived from an EMBL/GenBank/DDBJ whole genome shotgun (WGS) entry which is preliminary data.</text>
</comment>
<feature type="compositionally biased region" description="Low complexity" evidence="1">
    <location>
        <begin position="2874"/>
        <end position="2885"/>
    </location>
</feature>
<reference evidence="3 4" key="1">
    <citation type="submission" date="2019-06" db="EMBL/GenBank/DDBJ databases">
        <title>Whole genome shotgun sequence of Streptomyces cacaoi subsp. cacaoi NBRC 12748.</title>
        <authorList>
            <person name="Hosoyama A."/>
            <person name="Uohara A."/>
            <person name="Ohji S."/>
            <person name="Ichikawa N."/>
        </authorList>
    </citation>
    <scope>NUCLEOTIDE SEQUENCE [LARGE SCALE GENOMIC DNA]</scope>
    <source>
        <strain evidence="3 4">NBRC 12748</strain>
    </source>
</reference>
<feature type="compositionally biased region" description="Polar residues" evidence="1">
    <location>
        <begin position="2209"/>
        <end position="2222"/>
    </location>
</feature>
<feature type="compositionally biased region" description="Acidic residues" evidence="1">
    <location>
        <begin position="854"/>
        <end position="880"/>
    </location>
</feature>
<feature type="compositionally biased region" description="Low complexity" evidence="1">
    <location>
        <begin position="1446"/>
        <end position="1464"/>
    </location>
</feature>
<name>A0A4Y3QUT8_STRCI</name>
<dbReference type="EMBL" id="BJMM01000006">
    <property type="protein sequence ID" value="GEB49164.1"/>
    <property type="molecule type" value="Genomic_DNA"/>
</dbReference>
<evidence type="ECO:0000313" key="4">
    <source>
        <dbReference type="Proteomes" id="UP000319210"/>
    </source>
</evidence>
<feature type="domain" description="Outer membrane channel protein CpnT-like N-terminal" evidence="2">
    <location>
        <begin position="19"/>
        <end position="129"/>
    </location>
</feature>
<feature type="compositionally biased region" description="Polar residues" evidence="1">
    <location>
        <begin position="514"/>
        <end position="527"/>
    </location>
</feature>